<feature type="transmembrane region" description="Helical" evidence="1">
    <location>
        <begin position="28"/>
        <end position="48"/>
    </location>
</feature>
<dbReference type="Proteomes" id="UP000436006">
    <property type="component" value="Unassembled WGS sequence"/>
</dbReference>
<name>A0A7K1SRJ3_9BACT</name>
<accession>A0A7K1SRJ3</accession>
<gene>
    <name evidence="2" type="ORF">GO755_40545</name>
</gene>
<reference evidence="2 3" key="1">
    <citation type="submission" date="2019-12" db="EMBL/GenBank/DDBJ databases">
        <title>Spirosoma sp. HMF4905 genome sequencing and assembly.</title>
        <authorList>
            <person name="Kang H."/>
            <person name="Cha I."/>
            <person name="Kim H."/>
            <person name="Joh K."/>
        </authorList>
    </citation>
    <scope>NUCLEOTIDE SEQUENCE [LARGE SCALE GENOMIC DNA]</scope>
    <source>
        <strain evidence="2 3">HMF4905</strain>
    </source>
</reference>
<keyword evidence="1" id="KW-0472">Membrane</keyword>
<proteinExistence type="predicted"/>
<keyword evidence="3" id="KW-1185">Reference proteome</keyword>
<keyword evidence="1" id="KW-0812">Transmembrane</keyword>
<evidence type="ECO:0000313" key="3">
    <source>
        <dbReference type="Proteomes" id="UP000436006"/>
    </source>
</evidence>
<dbReference type="AlphaFoldDB" id="A0A7K1SRJ3"/>
<dbReference type="EMBL" id="WPIN01000046">
    <property type="protein sequence ID" value="MVM36360.1"/>
    <property type="molecule type" value="Genomic_DNA"/>
</dbReference>
<protein>
    <submittedName>
        <fullName evidence="2">Uncharacterized protein</fullName>
    </submittedName>
</protein>
<evidence type="ECO:0000256" key="1">
    <source>
        <dbReference type="SAM" id="Phobius"/>
    </source>
</evidence>
<comment type="caution">
    <text evidence="2">The sequence shown here is derived from an EMBL/GenBank/DDBJ whole genome shotgun (WGS) entry which is preliminary data.</text>
</comment>
<organism evidence="2 3">
    <name type="scientific">Spirosoma arboris</name>
    <dbReference type="NCBI Taxonomy" id="2682092"/>
    <lineage>
        <taxon>Bacteria</taxon>
        <taxon>Pseudomonadati</taxon>
        <taxon>Bacteroidota</taxon>
        <taxon>Cytophagia</taxon>
        <taxon>Cytophagales</taxon>
        <taxon>Cytophagaceae</taxon>
        <taxon>Spirosoma</taxon>
    </lineage>
</organism>
<keyword evidence="1" id="KW-1133">Transmembrane helix</keyword>
<dbReference type="RefSeq" id="WP_157591152.1">
    <property type="nucleotide sequence ID" value="NZ_WPIN01000046.1"/>
</dbReference>
<sequence>MDRKKILDVTPNWLSPCTVKPLKEYPPFIIAAFMVVVILYIAMLIWLYRHNQHLP</sequence>
<evidence type="ECO:0000313" key="2">
    <source>
        <dbReference type="EMBL" id="MVM36360.1"/>
    </source>
</evidence>